<reference evidence="9" key="1">
    <citation type="submission" date="2013-07" db="EMBL/GenBank/DDBJ databases">
        <authorList>
            <person name="Geib S."/>
        </authorList>
    </citation>
    <scope>NUCLEOTIDE SEQUENCE</scope>
</reference>
<dbReference type="Gene3D" id="3.90.400.10">
    <property type="entry name" value="Oligo-1,6-glucosidase, Domain 2"/>
    <property type="match status" value="1"/>
</dbReference>
<keyword evidence="4 7" id="KW-0732">Signal</keyword>
<evidence type="ECO:0000256" key="1">
    <source>
        <dbReference type="ARBA" id="ARBA00001657"/>
    </source>
</evidence>
<organism evidence="9">
    <name type="scientific">Ceratitis capitata</name>
    <name type="common">Mediterranean fruit fly</name>
    <name type="synonym">Tephritis capitata</name>
    <dbReference type="NCBI Taxonomy" id="7213"/>
    <lineage>
        <taxon>Eukaryota</taxon>
        <taxon>Metazoa</taxon>
        <taxon>Ecdysozoa</taxon>
        <taxon>Arthropoda</taxon>
        <taxon>Hexapoda</taxon>
        <taxon>Insecta</taxon>
        <taxon>Pterygota</taxon>
        <taxon>Neoptera</taxon>
        <taxon>Endopterygota</taxon>
        <taxon>Diptera</taxon>
        <taxon>Brachycera</taxon>
        <taxon>Muscomorpha</taxon>
        <taxon>Tephritoidea</taxon>
        <taxon>Tephritidae</taxon>
        <taxon>Ceratitis</taxon>
        <taxon>Ceratitis</taxon>
    </lineage>
</organism>
<evidence type="ECO:0000256" key="4">
    <source>
        <dbReference type="ARBA" id="ARBA00022729"/>
    </source>
</evidence>
<comment type="similarity">
    <text evidence="2">Belongs to the glycosyl hydrolase 13 family.</text>
</comment>
<dbReference type="InterPro" id="IPR017853">
    <property type="entry name" value="GH"/>
</dbReference>
<keyword evidence="5" id="KW-0325">Glycoprotein</keyword>
<sequence length="585" mass="66867">MMGKTIGLLLIAFALCQLSRGERDWWENGNFYQIYPRSFKDSNGDGIGDLIGILEKLDYVKDIGMNGVWLSPIFQSPMADFGYDISDYTKVQPEYGTSEDLLALIDKAHSLGLHLILDFVPNHTSDEHEWFQRSIANDSYYRDFYIWHDGVINATTGKRQPPSNWISQFRYSAWEWNEQRQQYYLHQFGVKQPDLNYRNPNVVEEMNNVLRYWLARGIDGFRIDAVPFLFEADIDPATGTYPDEPVIADTSSCPDPDDWCHLNHIYTNSLPEIFNIVYQWRKVVDEWKREHNTDTKVLLTEAYTSFENLMRMYGDGVHNGSHIPFNFEMMAELNNKSTASDYDYYVRHWLDNMPAGVYANWVLGNHDNPRLASRFGAQRADLMNIFLQTLPGIAVTYNGEEYGLEDGYVSWEESVDPQACNADPSTYLKYSRDPERTPFLWDNTKNAGFSTADRTWLPVGQSYETNNIEAQYAADNSHLKIFKTLTKLRKSEPAFTDGDYKSAVGDGWLAYARKASSGSPHIVIVNIGDSKVTLNFNELFDNISANLEVVTSSLQSGLANGQSVDASAFEAQPYNGYVLRVKSEE</sequence>
<dbReference type="PANTHER" id="PTHR10357">
    <property type="entry name" value="ALPHA-AMYLASE FAMILY MEMBER"/>
    <property type="match status" value="1"/>
</dbReference>
<dbReference type="SMART" id="SM00642">
    <property type="entry name" value="Aamy"/>
    <property type="match status" value="1"/>
</dbReference>
<dbReference type="PANTHER" id="PTHR10357:SF233">
    <property type="entry name" value="MALTASE A1"/>
    <property type="match status" value="1"/>
</dbReference>
<dbReference type="Pfam" id="PF00128">
    <property type="entry name" value="Alpha-amylase"/>
    <property type="match status" value="1"/>
</dbReference>
<evidence type="ECO:0000256" key="5">
    <source>
        <dbReference type="ARBA" id="ARBA00023180"/>
    </source>
</evidence>
<dbReference type="SUPFAM" id="SSF51445">
    <property type="entry name" value="(Trans)glycosidases"/>
    <property type="match status" value="1"/>
</dbReference>
<protein>
    <recommendedName>
        <fullName evidence="3">alpha-glucosidase</fullName>
        <ecNumber evidence="3">3.2.1.20</ecNumber>
    </recommendedName>
</protein>
<gene>
    <name evidence="9" type="primary">MAL2</name>
</gene>
<evidence type="ECO:0000256" key="3">
    <source>
        <dbReference type="ARBA" id="ARBA00012741"/>
    </source>
</evidence>
<dbReference type="FunFam" id="3.90.400.10:FF:000001">
    <property type="entry name" value="Maltase A3, isoform A"/>
    <property type="match status" value="1"/>
</dbReference>
<accession>W8BMN8</accession>
<feature type="domain" description="Glycosyl hydrolase family 13 catalytic" evidence="8">
    <location>
        <begin position="33"/>
        <end position="436"/>
    </location>
</feature>
<dbReference type="GO" id="GO:0004558">
    <property type="term" value="F:alpha-1,4-glucosidase activity"/>
    <property type="evidence" value="ECO:0007669"/>
    <property type="project" value="UniProtKB-EC"/>
</dbReference>
<dbReference type="EC" id="3.2.1.20" evidence="3"/>
<feature type="chain" id="PRO_5004906322" description="alpha-glucosidase" evidence="7">
    <location>
        <begin position="22"/>
        <end position="585"/>
    </location>
</feature>
<evidence type="ECO:0000313" key="9">
    <source>
        <dbReference type="EMBL" id="JAC00038.1"/>
    </source>
</evidence>
<reference evidence="9" key="2">
    <citation type="journal article" date="2014" name="BMC Genomics">
        <title>A genomic perspective to assessing quality of mass-reared SIT flies used in Mediterranean fruit fly (Ceratitis capitata) eradication in California.</title>
        <authorList>
            <person name="Calla B."/>
            <person name="Hall B."/>
            <person name="Hou S."/>
            <person name="Geib S.M."/>
        </authorList>
    </citation>
    <scope>NUCLEOTIDE SEQUENCE</scope>
</reference>
<dbReference type="GO" id="GO:0005975">
    <property type="term" value="P:carbohydrate metabolic process"/>
    <property type="evidence" value="ECO:0007669"/>
    <property type="project" value="InterPro"/>
</dbReference>
<dbReference type="KEGG" id="ccat:101459365"/>
<evidence type="ECO:0000256" key="6">
    <source>
        <dbReference type="ARBA" id="ARBA00023295"/>
    </source>
</evidence>
<feature type="signal peptide" evidence="7">
    <location>
        <begin position="1"/>
        <end position="21"/>
    </location>
</feature>
<dbReference type="Gene3D" id="2.60.40.1180">
    <property type="entry name" value="Golgi alpha-mannosidase II"/>
    <property type="match status" value="1"/>
</dbReference>
<dbReference type="Gene3D" id="3.20.20.80">
    <property type="entry name" value="Glycosidases"/>
    <property type="match status" value="1"/>
</dbReference>
<evidence type="ECO:0000259" key="8">
    <source>
        <dbReference type="SMART" id="SM00642"/>
    </source>
</evidence>
<proteinExistence type="evidence at transcript level"/>
<comment type="catalytic activity">
    <reaction evidence="1">
        <text>Hydrolysis of terminal, non-reducing (1-&gt;4)-linked alpha-D-glucose residues with release of alpha-D-glucose.</text>
        <dbReference type="EC" id="3.2.1.20"/>
    </reaction>
</comment>
<dbReference type="OrthoDB" id="1740265at2759"/>
<keyword evidence="6" id="KW-0378">Hydrolase</keyword>
<dbReference type="CDD" id="cd11328">
    <property type="entry name" value="AmyAc_maltase"/>
    <property type="match status" value="1"/>
</dbReference>
<dbReference type="AlphaFoldDB" id="W8BMN8"/>
<name>W8BMN8_CERCA</name>
<keyword evidence="6" id="KW-0326">Glycosidase</keyword>
<dbReference type="EMBL" id="GAMC01006518">
    <property type="protein sequence ID" value="JAC00038.1"/>
    <property type="molecule type" value="mRNA"/>
</dbReference>
<dbReference type="InterPro" id="IPR045857">
    <property type="entry name" value="O16G_dom_2"/>
</dbReference>
<evidence type="ECO:0000256" key="7">
    <source>
        <dbReference type="SAM" id="SignalP"/>
    </source>
</evidence>
<dbReference type="InterPro" id="IPR013780">
    <property type="entry name" value="Glyco_hydro_b"/>
</dbReference>
<dbReference type="InterPro" id="IPR006047">
    <property type="entry name" value="GH13_cat_dom"/>
</dbReference>
<evidence type="ECO:0000256" key="2">
    <source>
        <dbReference type="ARBA" id="ARBA00008061"/>
    </source>
</evidence>